<evidence type="ECO:0000313" key="1">
    <source>
        <dbReference type="EMBL" id="HIU12514.1"/>
    </source>
</evidence>
<reference evidence="1" key="2">
    <citation type="journal article" date="2021" name="PeerJ">
        <title>Extensive microbial diversity within the chicken gut microbiome revealed by metagenomics and culture.</title>
        <authorList>
            <person name="Gilroy R."/>
            <person name="Ravi A."/>
            <person name="Getino M."/>
            <person name="Pursley I."/>
            <person name="Horton D.L."/>
            <person name="Alikhan N.F."/>
            <person name="Baker D."/>
            <person name="Gharbi K."/>
            <person name="Hall N."/>
            <person name="Watson M."/>
            <person name="Adriaenssens E.M."/>
            <person name="Foster-Nyarko E."/>
            <person name="Jarju S."/>
            <person name="Secka A."/>
            <person name="Antonio M."/>
            <person name="Oren A."/>
            <person name="Chaudhuri R.R."/>
            <person name="La Ragione R."/>
            <person name="Hildebrand F."/>
            <person name="Pallen M.J."/>
        </authorList>
    </citation>
    <scope>NUCLEOTIDE SEQUENCE</scope>
    <source>
        <strain evidence="1">CHK195-11698</strain>
    </source>
</reference>
<protein>
    <submittedName>
        <fullName evidence="1">Uncharacterized protein</fullName>
    </submittedName>
</protein>
<dbReference type="EMBL" id="DVMJ01000002">
    <property type="protein sequence ID" value="HIU12514.1"/>
    <property type="molecule type" value="Genomic_DNA"/>
</dbReference>
<accession>A0A9D1HNE6</accession>
<dbReference type="AlphaFoldDB" id="A0A9D1HNE6"/>
<gene>
    <name evidence="1" type="ORF">IAD15_00350</name>
</gene>
<sequence length="289" mass="33691">MKKLTISRGKEKYEIQMDSYKWICGSNLKMKFELVRTLQQIYQGIKPSEYAEENGLLPIISLDGRKLSSKDFLFYRVNCNYSLSSDLKLTAKSLALKYYETLFSLPEYKDTIDTFNILYEAFTDEIVANSPLTGRFNAMTPKFLAKLISPFYLPGESVMNEFDLSSDEIIELQLNMIHFISKNDCTIPLIIIVVEMDEVSEHILHLINQLPNVLSLMMVQQPISFDKDLSKYYLCERYALDLANENDFYYLICDNQFKLLSVKEGYDYMEKYLFNKEHEAAGLIEKLLK</sequence>
<dbReference type="Proteomes" id="UP000824175">
    <property type="component" value="Unassembled WGS sequence"/>
</dbReference>
<reference evidence="1" key="1">
    <citation type="submission" date="2020-10" db="EMBL/GenBank/DDBJ databases">
        <authorList>
            <person name="Gilroy R."/>
        </authorList>
    </citation>
    <scope>NUCLEOTIDE SEQUENCE</scope>
    <source>
        <strain evidence="1">CHK195-11698</strain>
    </source>
</reference>
<comment type="caution">
    <text evidence="1">The sequence shown here is derived from an EMBL/GenBank/DDBJ whole genome shotgun (WGS) entry which is preliminary data.</text>
</comment>
<proteinExistence type="predicted"/>
<name>A0A9D1HNE6_9FIRM</name>
<organism evidence="1 2">
    <name type="scientific">Candidatus Fimiplasma intestinipullorum</name>
    <dbReference type="NCBI Taxonomy" id="2840825"/>
    <lineage>
        <taxon>Bacteria</taxon>
        <taxon>Bacillati</taxon>
        <taxon>Bacillota</taxon>
        <taxon>Clostridia</taxon>
        <taxon>Eubacteriales</taxon>
        <taxon>Candidatus Fimiplasma</taxon>
    </lineage>
</organism>
<evidence type="ECO:0000313" key="2">
    <source>
        <dbReference type="Proteomes" id="UP000824175"/>
    </source>
</evidence>